<feature type="compositionally biased region" description="Polar residues" evidence="1">
    <location>
        <begin position="113"/>
        <end position="128"/>
    </location>
</feature>
<comment type="caution">
    <text evidence="2">The sequence shown here is derived from an EMBL/GenBank/DDBJ whole genome shotgun (WGS) entry which is preliminary data.</text>
</comment>
<feature type="region of interest" description="Disordered" evidence="1">
    <location>
        <begin position="71"/>
        <end position="148"/>
    </location>
</feature>
<keyword evidence="3" id="KW-1185">Reference proteome</keyword>
<dbReference type="AlphaFoldDB" id="A0A8H5AUX8"/>
<protein>
    <submittedName>
        <fullName evidence="2">Uncharacterized protein</fullName>
    </submittedName>
</protein>
<evidence type="ECO:0000313" key="3">
    <source>
        <dbReference type="Proteomes" id="UP000541558"/>
    </source>
</evidence>
<proteinExistence type="predicted"/>
<dbReference type="Proteomes" id="UP000541558">
    <property type="component" value="Unassembled WGS sequence"/>
</dbReference>
<evidence type="ECO:0000313" key="2">
    <source>
        <dbReference type="EMBL" id="KAF5311361.1"/>
    </source>
</evidence>
<feature type="compositionally biased region" description="Polar residues" evidence="1">
    <location>
        <begin position="71"/>
        <end position="87"/>
    </location>
</feature>
<dbReference type="OrthoDB" id="10623216at2759"/>
<organism evidence="2 3">
    <name type="scientific">Ephemerocybe angulata</name>
    <dbReference type="NCBI Taxonomy" id="980116"/>
    <lineage>
        <taxon>Eukaryota</taxon>
        <taxon>Fungi</taxon>
        <taxon>Dikarya</taxon>
        <taxon>Basidiomycota</taxon>
        <taxon>Agaricomycotina</taxon>
        <taxon>Agaricomycetes</taxon>
        <taxon>Agaricomycetidae</taxon>
        <taxon>Agaricales</taxon>
        <taxon>Agaricineae</taxon>
        <taxon>Psathyrellaceae</taxon>
        <taxon>Ephemerocybe</taxon>
    </lineage>
</organism>
<feature type="compositionally biased region" description="Polar residues" evidence="1">
    <location>
        <begin position="95"/>
        <end position="104"/>
    </location>
</feature>
<name>A0A8H5AUX8_9AGAR</name>
<gene>
    <name evidence="2" type="ORF">D9611_012596</name>
</gene>
<evidence type="ECO:0000256" key="1">
    <source>
        <dbReference type="SAM" id="MobiDB-lite"/>
    </source>
</evidence>
<accession>A0A8H5AUX8</accession>
<sequence>MSFITFVRRGWYSLEVTFNDEADDPVSSQTFHDRKPDSLCGHRAPYPPNVALPIPPSSIALLLVVSSNLHDFKPTTNDVKNPTTTKHPVSRRHAQPQNETLTSSPNPPISNIELVNNNDELDQAQQGPQHIDDDGGEEIDGTWEINRP</sequence>
<reference evidence="2 3" key="1">
    <citation type="journal article" date="2020" name="ISME J.">
        <title>Uncovering the hidden diversity of litter-decomposition mechanisms in mushroom-forming fungi.</title>
        <authorList>
            <person name="Floudas D."/>
            <person name="Bentzer J."/>
            <person name="Ahren D."/>
            <person name="Johansson T."/>
            <person name="Persson P."/>
            <person name="Tunlid A."/>
        </authorList>
    </citation>
    <scope>NUCLEOTIDE SEQUENCE [LARGE SCALE GENOMIC DNA]</scope>
    <source>
        <strain evidence="2 3">CBS 175.51</strain>
    </source>
</reference>
<dbReference type="EMBL" id="JAACJK010000227">
    <property type="protein sequence ID" value="KAF5311361.1"/>
    <property type="molecule type" value="Genomic_DNA"/>
</dbReference>